<sequence length="41" mass="3636">MAARAADSAGIACPAVARVALAAAATLAAGAAVAADAVGRA</sequence>
<accession>A0A653F3R6</accession>
<organism evidence="1">
    <name type="scientific">Mycobacterium riyadhense</name>
    <dbReference type="NCBI Taxonomy" id="486698"/>
    <lineage>
        <taxon>Bacteria</taxon>
        <taxon>Bacillati</taxon>
        <taxon>Actinomycetota</taxon>
        <taxon>Actinomycetes</taxon>
        <taxon>Mycobacteriales</taxon>
        <taxon>Mycobacteriaceae</taxon>
        <taxon>Mycobacterium</taxon>
    </lineage>
</organism>
<proteinExistence type="predicted"/>
<protein>
    <submittedName>
        <fullName evidence="1">Uncharacterized protein</fullName>
    </submittedName>
</protein>
<evidence type="ECO:0000313" key="1">
    <source>
        <dbReference type="EMBL" id="VTP04384.1"/>
    </source>
</evidence>
<name>A0A653F3R6_9MYCO</name>
<dbReference type="EMBL" id="LR589197">
    <property type="protein sequence ID" value="VTP04384.1"/>
    <property type="molecule type" value="Genomic_DNA"/>
</dbReference>
<reference evidence="1" key="1">
    <citation type="submission" date="2019-05" db="EMBL/GenBank/DDBJ databases">
        <authorList>
            <person name="Naeem R."/>
            <person name="Antony C."/>
            <person name="Guan Q."/>
        </authorList>
    </citation>
    <scope>NUCLEOTIDE SEQUENCE</scope>
    <source>
        <strain evidence="1">2</strain>
    </source>
</reference>
<gene>
    <name evidence="1" type="ORF">BIN_B_05511</name>
</gene>
<dbReference type="AlphaFoldDB" id="A0A653F3R6"/>